<reference evidence="1 2" key="1">
    <citation type="submission" date="2013-08" db="EMBL/GenBank/DDBJ databases">
        <title>The genome sequence of Skermanella stibiiresistens.</title>
        <authorList>
            <person name="Zhu W."/>
            <person name="Wang G."/>
        </authorList>
    </citation>
    <scope>NUCLEOTIDE SEQUENCE [LARGE SCALE GENOMIC DNA]</scope>
    <source>
        <strain evidence="1 2">SB22</strain>
    </source>
</reference>
<proteinExistence type="predicted"/>
<organism evidence="1 2">
    <name type="scientific">Skermanella stibiiresistens SB22</name>
    <dbReference type="NCBI Taxonomy" id="1385369"/>
    <lineage>
        <taxon>Bacteria</taxon>
        <taxon>Pseudomonadati</taxon>
        <taxon>Pseudomonadota</taxon>
        <taxon>Alphaproteobacteria</taxon>
        <taxon>Rhodospirillales</taxon>
        <taxon>Azospirillaceae</taxon>
        <taxon>Skermanella</taxon>
    </lineage>
</organism>
<evidence type="ECO:0000313" key="1">
    <source>
        <dbReference type="EMBL" id="EWY36413.1"/>
    </source>
</evidence>
<sequence length="168" mass="17867">MMKLTPSQRGVLVGCVRDALVGWLTTDPVVGDVCRRLRHDAATGGHLPFSKFAHAAMERIGPSYHARSPGSAAVFPLSIAEVLALANDIELELATDDQIHAAGLIAARSPLGQPDPGGRDWVIYEGMLKRLGMSSDDGPVGWRADVHHRLKAFRRAVAAAALDTAAAE</sequence>
<dbReference type="STRING" id="1385369.N825_27085"/>
<keyword evidence="2" id="KW-1185">Reference proteome</keyword>
<comment type="caution">
    <text evidence="1">The sequence shown here is derived from an EMBL/GenBank/DDBJ whole genome shotgun (WGS) entry which is preliminary data.</text>
</comment>
<dbReference type="AlphaFoldDB" id="W9GY53"/>
<name>W9GY53_9PROT</name>
<evidence type="ECO:0000313" key="2">
    <source>
        <dbReference type="Proteomes" id="UP000019486"/>
    </source>
</evidence>
<gene>
    <name evidence="1" type="ORF">N825_27085</name>
</gene>
<dbReference type="Proteomes" id="UP000019486">
    <property type="component" value="Unassembled WGS sequence"/>
</dbReference>
<dbReference type="OrthoDB" id="7373057at2"/>
<protein>
    <submittedName>
        <fullName evidence="1">Uncharacterized protein</fullName>
    </submittedName>
</protein>
<accession>W9GY53</accession>
<dbReference type="EMBL" id="AVFL01000044">
    <property type="protein sequence ID" value="EWY36413.1"/>
    <property type="molecule type" value="Genomic_DNA"/>
</dbReference>
<dbReference type="RefSeq" id="WP_157619678.1">
    <property type="nucleotide sequence ID" value="NZ_AVFL01000044.1"/>
</dbReference>